<evidence type="ECO:0000313" key="2">
    <source>
        <dbReference type="EMBL" id="PZQ09733.1"/>
    </source>
</evidence>
<feature type="transmembrane region" description="Helical" evidence="1">
    <location>
        <begin position="55"/>
        <end position="73"/>
    </location>
</feature>
<reference evidence="2 3" key="1">
    <citation type="submission" date="2017-08" db="EMBL/GenBank/DDBJ databases">
        <title>Infants hospitalized years apart are colonized by the same room-sourced microbial strains.</title>
        <authorList>
            <person name="Brooks B."/>
            <person name="Olm M.R."/>
            <person name="Firek B.A."/>
            <person name="Baker R."/>
            <person name="Thomas B.C."/>
            <person name="Morowitz M.J."/>
            <person name="Banfield J.F."/>
        </authorList>
    </citation>
    <scope>NUCLEOTIDE SEQUENCE [LARGE SCALE GENOMIC DNA]</scope>
    <source>
        <strain evidence="2">S2_005_003_R2_42</strain>
    </source>
</reference>
<feature type="transmembrane region" description="Helical" evidence="1">
    <location>
        <begin position="6"/>
        <end position="23"/>
    </location>
</feature>
<dbReference type="Proteomes" id="UP000249046">
    <property type="component" value="Unassembled WGS sequence"/>
</dbReference>
<protein>
    <recommendedName>
        <fullName evidence="4">DUF2178 domain-containing protein</fullName>
    </recommendedName>
</protein>
<keyword evidence="1" id="KW-0472">Membrane</keyword>
<evidence type="ECO:0000256" key="1">
    <source>
        <dbReference type="SAM" id="Phobius"/>
    </source>
</evidence>
<evidence type="ECO:0000313" key="3">
    <source>
        <dbReference type="Proteomes" id="UP000249046"/>
    </source>
</evidence>
<feature type="transmembrane region" description="Helical" evidence="1">
    <location>
        <begin position="85"/>
        <end position="103"/>
    </location>
</feature>
<accession>A0A2W5LXF2</accession>
<dbReference type="EMBL" id="QFPO01000025">
    <property type="protein sequence ID" value="PZQ09733.1"/>
    <property type="molecule type" value="Genomic_DNA"/>
</dbReference>
<keyword evidence="1" id="KW-0812">Transmembrane</keyword>
<name>A0A2W5LXF2_9GAMM</name>
<sequence>MNLEVFIPISLFVCITYAIKAVVDARTRRRIIDASASQDLIRSMLEGDELQRRHAALRWGVVLLTLAIGFAIIEYKAWSDLTPGVFAILLAATGIGNLAYYAIARWSNR</sequence>
<proteinExistence type="predicted"/>
<gene>
    <name evidence="2" type="ORF">DI564_17260</name>
</gene>
<comment type="caution">
    <text evidence="2">The sequence shown here is derived from an EMBL/GenBank/DDBJ whole genome shotgun (WGS) entry which is preliminary data.</text>
</comment>
<evidence type="ECO:0008006" key="4">
    <source>
        <dbReference type="Google" id="ProtNLM"/>
    </source>
</evidence>
<keyword evidence="1" id="KW-1133">Transmembrane helix</keyword>
<dbReference type="AlphaFoldDB" id="A0A2W5LXF2"/>
<organism evidence="2 3">
    <name type="scientific">Rhodanobacter denitrificans</name>
    <dbReference type="NCBI Taxonomy" id="666685"/>
    <lineage>
        <taxon>Bacteria</taxon>
        <taxon>Pseudomonadati</taxon>
        <taxon>Pseudomonadota</taxon>
        <taxon>Gammaproteobacteria</taxon>
        <taxon>Lysobacterales</taxon>
        <taxon>Rhodanobacteraceae</taxon>
        <taxon>Rhodanobacter</taxon>
    </lineage>
</organism>